<name>A0A3L6E5T5_MAIZE</name>
<dbReference type="Proteomes" id="UP000251960">
    <property type="component" value="Chromosome 7"/>
</dbReference>
<gene>
    <name evidence="2" type="ORF">Zm00014a_006230</name>
</gene>
<protein>
    <submittedName>
        <fullName evidence="2">Uncharacterized protein</fullName>
    </submittedName>
</protein>
<feature type="transmembrane region" description="Helical" evidence="1">
    <location>
        <begin position="6"/>
        <end position="36"/>
    </location>
</feature>
<accession>A0A3L6E5T5</accession>
<proteinExistence type="predicted"/>
<organism evidence="2">
    <name type="scientific">Zea mays</name>
    <name type="common">Maize</name>
    <dbReference type="NCBI Taxonomy" id="4577"/>
    <lineage>
        <taxon>Eukaryota</taxon>
        <taxon>Viridiplantae</taxon>
        <taxon>Streptophyta</taxon>
        <taxon>Embryophyta</taxon>
        <taxon>Tracheophyta</taxon>
        <taxon>Spermatophyta</taxon>
        <taxon>Magnoliopsida</taxon>
        <taxon>Liliopsida</taxon>
        <taxon>Poales</taxon>
        <taxon>Poaceae</taxon>
        <taxon>PACMAD clade</taxon>
        <taxon>Panicoideae</taxon>
        <taxon>Andropogonodae</taxon>
        <taxon>Andropogoneae</taxon>
        <taxon>Tripsacinae</taxon>
        <taxon>Zea</taxon>
    </lineage>
</organism>
<dbReference type="EMBL" id="NCVQ01000008">
    <property type="protein sequence ID" value="PWZ15753.1"/>
    <property type="molecule type" value="Genomic_DNA"/>
</dbReference>
<sequence>CPAIIIAVIVATAVAVLVTAVVVTATVVVVLVIFVVRGDHAHPMSRHRVVIVVQGLHI</sequence>
<comment type="caution">
    <text evidence="2">The sequence shown here is derived from an EMBL/GenBank/DDBJ whole genome shotgun (WGS) entry which is preliminary data.</text>
</comment>
<reference evidence="2" key="1">
    <citation type="journal article" date="2018" name="Nat. Genet.">
        <title>Extensive intraspecific gene order and gene structural variations between Mo17 and other maize genomes.</title>
        <authorList>
            <person name="Sun S."/>
            <person name="Zhou Y."/>
            <person name="Chen J."/>
            <person name="Shi J."/>
            <person name="Zhao H."/>
            <person name="Zhao H."/>
            <person name="Song W."/>
            <person name="Zhang M."/>
            <person name="Cui Y."/>
            <person name="Dong X."/>
            <person name="Liu H."/>
            <person name="Ma X."/>
            <person name="Jiao Y."/>
            <person name="Wang B."/>
            <person name="Wei X."/>
            <person name="Stein J.C."/>
            <person name="Glaubitz J.C."/>
            <person name="Lu F."/>
            <person name="Yu G."/>
            <person name="Liang C."/>
            <person name="Fengler K."/>
            <person name="Li B."/>
            <person name="Rafalski A."/>
            <person name="Schnable P.S."/>
            <person name="Ware D.H."/>
            <person name="Buckler E.S."/>
            <person name="Lai J."/>
        </authorList>
    </citation>
    <scope>NUCLEOTIDE SEQUENCE [LARGE SCALE GENOMIC DNA]</scope>
    <source>
        <tissue evidence="2">Seedling</tissue>
    </source>
</reference>
<dbReference type="AlphaFoldDB" id="A0A3L6E5T5"/>
<feature type="non-terminal residue" evidence="2">
    <location>
        <position position="1"/>
    </location>
</feature>
<keyword evidence="1" id="KW-0472">Membrane</keyword>
<keyword evidence="1" id="KW-0812">Transmembrane</keyword>
<keyword evidence="1" id="KW-1133">Transmembrane helix</keyword>
<evidence type="ECO:0000313" key="2">
    <source>
        <dbReference type="EMBL" id="PWZ15753.1"/>
    </source>
</evidence>
<evidence type="ECO:0000256" key="1">
    <source>
        <dbReference type="SAM" id="Phobius"/>
    </source>
</evidence>